<evidence type="ECO:0000256" key="1">
    <source>
        <dbReference type="ARBA" id="ARBA00004141"/>
    </source>
</evidence>
<protein>
    <submittedName>
        <fullName evidence="7">Uncharacterized protein</fullName>
    </submittedName>
</protein>
<reference evidence="7 8" key="1">
    <citation type="submission" date="2015-01" db="EMBL/GenBank/DDBJ databases">
        <title>The Genome Sequence of Rhinocladiella mackenzie CBS 650.93.</title>
        <authorList>
            <consortium name="The Broad Institute Genomics Platform"/>
            <person name="Cuomo C."/>
            <person name="de Hoog S."/>
            <person name="Gorbushina A."/>
            <person name="Stielow B."/>
            <person name="Teixiera M."/>
            <person name="Abouelleil A."/>
            <person name="Chapman S.B."/>
            <person name="Priest M."/>
            <person name="Young S.K."/>
            <person name="Wortman J."/>
            <person name="Nusbaum C."/>
            <person name="Birren B."/>
        </authorList>
    </citation>
    <scope>NUCLEOTIDE SEQUENCE [LARGE SCALE GENOMIC DNA]</scope>
    <source>
        <strain evidence="7 8">CBS 650.93</strain>
    </source>
</reference>
<dbReference type="PANTHER" id="PTHR23501">
    <property type="entry name" value="MAJOR FACILITATOR SUPERFAMILY"/>
    <property type="match status" value="1"/>
</dbReference>
<organism evidence="7 8">
    <name type="scientific">Rhinocladiella mackenziei CBS 650.93</name>
    <dbReference type="NCBI Taxonomy" id="1442369"/>
    <lineage>
        <taxon>Eukaryota</taxon>
        <taxon>Fungi</taxon>
        <taxon>Dikarya</taxon>
        <taxon>Ascomycota</taxon>
        <taxon>Pezizomycotina</taxon>
        <taxon>Eurotiomycetes</taxon>
        <taxon>Chaetothyriomycetidae</taxon>
        <taxon>Chaetothyriales</taxon>
        <taxon>Herpotrichiellaceae</taxon>
        <taxon>Rhinocladiella</taxon>
    </lineage>
</organism>
<dbReference type="GO" id="GO:0015174">
    <property type="term" value="F:basic amino acid transmembrane transporter activity"/>
    <property type="evidence" value="ECO:0007669"/>
    <property type="project" value="TreeGrafter"/>
</dbReference>
<evidence type="ECO:0000256" key="3">
    <source>
        <dbReference type="ARBA" id="ARBA00022989"/>
    </source>
</evidence>
<dbReference type="Pfam" id="PF07690">
    <property type="entry name" value="MFS_1"/>
    <property type="match status" value="1"/>
</dbReference>
<evidence type="ECO:0000256" key="4">
    <source>
        <dbReference type="ARBA" id="ARBA00023136"/>
    </source>
</evidence>
<feature type="transmembrane region" description="Helical" evidence="6">
    <location>
        <begin position="303"/>
        <end position="321"/>
    </location>
</feature>
<dbReference type="GeneID" id="25294218"/>
<dbReference type="GO" id="GO:0000329">
    <property type="term" value="C:fungal-type vacuole membrane"/>
    <property type="evidence" value="ECO:0007669"/>
    <property type="project" value="TreeGrafter"/>
</dbReference>
<feature type="transmembrane region" description="Helical" evidence="6">
    <location>
        <begin position="121"/>
        <end position="142"/>
    </location>
</feature>
<name>A0A0D2J873_9EURO</name>
<evidence type="ECO:0000313" key="8">
    <source>
        <dbReference type="Proteomes" id="UP000053617"/>
    </source>
</evidence>
<dbReference type="EMBL" id="KN847478">
    <property type="protein sequence ID" value="KIX05275.1"/>
    <property type="molecule type" value="Genomic_DNA"/>
</dbReference>
<proteinExistence type="predicted"/>
<dbReference type="AlphaFoldDB" id="A0A0D2J873"/>
<accession>A0A0D2J873</accession>
<evidence type="ECO:0000256" key="6">
    <source>
        <dbReference type="SAM" id="Phobius"/>
    </source>
</evidence>
<evidence type="ECO:0000256" key="5">
    <source>
        <dbReference type="SAM" id="MobiDB-lite"/>
    </source>
</evidence>
<dbReference type="InterPro" id="IPR011701">
    <property type="entry name" value="MFS"/>
</dbReference>
<dbReference type="RefSeq" id="XP_013272411.1">
    <property type="nucleotide sequence ID" value="XM_013416957.1"/>
</dbReference>
<evidence type="ECO:0000313" key="7">
    <source>
        <dbReference type="EMBL" id="KIX05275.1"/>
    </source>
</evidence>
<evidence type="ECO:0000256" key="2">
    <source>
        <dbReference type="ARBA" id="ARBA00022692"/>
    </source>
</evidence>
<keyword evidence="3 6" id="KW-1133">Transmembrane helix</keyword>
<feature type="region of interest" description="Disordered" evidence="5">
    <location>
        <begin position="1"/>
        <end position="36"/>
    </location>
</feature>
<sequence length="339" mass="36734">MLRSNRSATEGCSETSPTAPQPRRQYTALSPKTPLRSAPDDYFQPLFGRHWKEVGILSVGCHFRSATWSSWKDYVHELDHRERSRSHRASLGVPVSYHLAFGLGPASGATPSNWLCDSLSWRWAFGIQVLLIGVCFVMAALFTPSNLGSMLINTGDGGAWIALKNSDNLGSLSLVITVTSLTLALSFEGNIFPWTSSVVTACFVIFDVVGCGFVYIETKEEQPLVPLHLLSKPPITSMVFANLPGGIASNAILFNLPHFFQTVLLTSAPGSGFRLALPSLIGSFAGMPSRYNMTYTRRLKPTLVAGAFIYLVGSIAISSITTNTSKIMSLILIAEVPLG</sequence>
<feature type="transmembrane region" description="Helical" evidence="6">
    <location>
        <begin position="193"/>
        <end position="216"/>
    </location>
</feature>
<keyword evidence="2 6" id="KW-0812">Transmembrane</keyword>
<dbReference type="Proteomes" id="UP000053617">
    <property type="component" value="Unassembled WGS sequence"/>
</dbReference>
<dbReference type="VEuPathDB" id="FungiDB:Z518_06147"/>
<dbReference type="SUPFAM" id="SSF103473">
    <property type="entry name" value="MFS general substrate transporter"/>
    <property type="match status" value="1"/>
</dbReference>
<dbReference type="HOGENOM" id="CLU_819277_0_0_1"/>
<comment type="subcellular location">
    <subcellularLocation>
        <location evidence="1">Membrane</location>
        <topology evidence="1">Multi-pass membrane protein</topology>
    </subcellularLocation>
</comment>
<dbReference type="Gene3D" id="1.20.1250.20">
    <property type="entry name" value="MFS general substrate transporter like domains"/>
    <property type="match status" value="1"/>
</dbReference>
<dbReference type="InterPro" id="IPR036259">
    <property type="entry name" value="MFS_trans_sf"/>
</dbReference>
<dbReference type="PANTHER" id="PTHR23501:SF67">
    <property type="entry name" value="MFS MULTIDRUG EFFLUX TRANSPORTER (EUROFUNG)"/>
    <property type="match status" value="1"/>
</dbReference>
<keyword evidence="8" id="KW-1185">Reference proteome</keyword>
<keyword evidence="4 6" id="KW-0472">Membrane</keyword>
<gene>
    <name evidence="7" type="ORF">Z518_06147</name>
</gene>
<dbReference type="OrthoDB" id="419537at2759"/>
<feature type="compositionally biased region" description="Polar residues" evidence="5">
    <location>
        <begin position="1"/>
        <end position="18"/>
    </location>
</feature>